<feature type="transmembrane region" description="Helical" evidence="1">
    <location>
        <begin position="138"/>
        <end position="156"/>
    </location>
</feature>
<gene>
    <name evidence="2" type="ORF">P1J78_05010</name>
</gene>
<dbReference type="Pfam" id="PF14329">
    <property type="entry name" value="DUF4386"/>
    <property type="match status" value="1"/>
</dbReference>
<protein>
    <submittedName>
        <fullName evidence="2">DUF4386 domain-containing protein</fullName>
    </submittedName>
</protein>
<comment type="caution">
    <text evidence="2">The sequence shown here is derived from an EMBL/GenBank/DDBJ whole genome shotgun (WGS) entry which is preliminary data.</text>
</comment>
<evidence type="ECO:0000256" key="1">
    <source>
        <dbReference type="SAM" id="Phobius"/>
    </source>
</evidence>
<name>A0AAE3T7U6_9RHOB</name>
<keyword evidence="1" id="KW-1133">Transmembrane helix</keyword>
<dbReference type="EMBL" id="JARGYC010000009">
    <property type="protein sequence ID" value="MDF0600083.1"/>
    <property type="molecule type" value="Genomic_DNA"/>
</dbReference>
<sequence length="225" mass="23673">MHATASPRPLALPAGLFYLAVIAAGLTAEFAIRQPLLVAGDPAATFANVAAALPRMRLGFALDTLMILADIGLAVLLFFLFRPVQPVLATFAMVFRLMQAAVLAAGLLLHLAAMRVAAGPASDWVLALMELQADGYDLGLIFFGFNCLVMAVLLARSGFAPRLLAALVGAAGVVYLAGSFARFLAPALHGYVLPAYAVPMLAELSFALWLLWFARRGSHPAPQGA</sequence>
<evidence type="ECO:0000313" key="3">
    <source>
        <dbReference type="Proteomes" id="UP001220964"/>
    </source>
</evidence>
<feature type="transmembrane region" description="Helical" evidence="1">
    <location>
        <begin position="163"/>
        <end position="185"/>
    </location>
</feature>
<dbReference type="InterPro" id="IPR025495">
    <property type="entry name" value="DUF4386"/>
</dbReference>
<feature type="transmembrane region" description="Helical" evidence="1">
    <location>
        <begin position="191"/>
        <end position="213"/>
    </location>
</feature>
<evidence type="ECO:0000313" key="2">
    <source>
        <dbReference type="EMBL" id="MDF0600083.1"/>
    </source>
</evidence>
<keyword evidence="3" id="KW-1185">Reference proteome</keyword>
<accession>A0AAE3T7U6</accession>
<keyword evidence="1" id="KW-0812">Transmembrane</keyword>
<feature type="transmembrane region" description="Helical" evidence="1">
    <location>
        <begin position="58"/>
        <end position="81"/>
    </location>
</feature>
<organism evidence="2 3">
    <name type="scientific">Psychromarinibacter sediminicola</name>
    <dbReference type="NCBI Taxonomy" id="3033385"/>
    <lineage>
        <taxon>Bacteria</taxon>
        <taxon>Pseudomonadati</taxon>
        <taxon>Pseudomonadota</taxon>
        <taxon>Alphaproteobacteria</taxon>
        <taxon>Rhodobacterales</taxon>
        <taxon>Paracoccaceae</taxon>
        <taxon>Psychromarinibacter</taxon>
    </lineage>
</organism>
<dbReference type="Proteomes" id="UP001220964">
    <property type="component" value="Unassembled WGS sequence"/>
</dbReference>
<reference evidence="2" key="1">
    <citation type="submission" date="2023-03" db="EMBL/GenBank/DDBJ databases">
        <title>Multiphase analysis and comparison of six strains from genera Psychromarinibacter, Lutimaribacter, and Maritimibacter, including a novel species: Psychromarinibacter sediminicola sp. nov.</title>
        <authorList>
            <person name="Wang Y.-H."/>
            <person name="Ye M.-Q."/>
            <person name="Du Z.-J."/>
        </authorList>
    </citation>
    <scope>NUCLEOTIDE SEQUENCE</scope>
    <source>
        <strain evidence="2">C21-152</strain>
    </source>
</reference>
<dbReference type="AlphaFoldDB" id="A0AAE3T7U6"/>
<dbReference type="RefSeq" id="WP_275566229.1">
    <property type="nucleotide sequence ID" value="NZ_JARGYC010000009.1"/>
</dbReference>
<feature type="transmembrane region" description="Helical" evidence="1">
    <location>
        <begin position="12"/>
        <end position="32"/>
    </location>
</feature>
<proteinExistence type="predicted"/>
<feature type="transmembrane region" description="Helical" evidence="1">
    <location>
        <begin position="93"/>
        <end position="118"/>
    </location>
</feature>
<keyword evidence="1" id="KW-0472">Membrane</keyword>